<keyword evidence="5" id="KW-0539">Nucleus</keyword>
<dbReference type="GO" id="GO:0006260">
    <property type="term" value="P:DNA replication"/>
    <property type="evidence" value="ECO:0007669"/>
    <property type="project" value="UniProtKB-KW"/>
</dbReference>
<evidence type="ECO:0000256" key="2">
    <source>
        <dbReference type="ARBA" id="ARBA00010840"/>
    </source>
</evidence>
<evidence type="ECO:0000256" key="3">
    <source>
        <dbReference type="ARBA" id="ARBA00022705"/>
    </source>
</evidence>
<evidence type="ECO:0000259" key="7">
    <source>
        <dbReference type="Pfam" id="PF05460"/>
    </source>
</evidence>
<gene>
    <name evidence="8" type="ORF">EJ02DRAFT_94863</name>
</gene>
<feature type="domain" description="ORC6 first cyclin-like" evidence="7">
    <location>
        <begin position="10"/>
        <end position="95"/>
    </location>
</feature>
<evidence type="ECO:0000256" key="6">
    <source>
        <dbReference type="SAM" id="MobiDB-lite"/>
    </source>
</evidence>
<evidence type="ECO:0000313" key="9">
    <source>
        <dbReference type="Proteomes" id="UP000800038"/>
    </source>
</evidence>
<dbReference type="GO" id="GO:0003677">
    <property type="term" value="F:DNA binding"/>
    <property type="evidence" value="ECO:0007669"/>
    <property type="project" value="UniProtKB-KW"/>
</dbReference>
<evidence type="ECO:0000256" key="4">
    <source>
        <dbReference type="ARBA" id="ARBA00023125"/>
    </source>
</evidence>
<keyword evidence="9" id="KW-1185">Reference proteome</keyword>
<keyword evidence="3" id="KW-0235">DNA replication</keyword>
<dbReference type="GO" id="GO:0005664">
    <property type="term" value="C:nuclear origin of replication recognition complex"/>
    <property type="evidence" value="ECO:0007669"/>
    <property type="project" value="InterPro"/>
</dbReference>
<sequence length="363" mass="40251">MSKANVEQALTGLIPTLNGPLPPDLVQLALSLLTRSQSVASSLKSDEEIARPYACAQLACERLKKRLNLPTIASRPPCPPRIYKKLYNYLSSALPQTTTTREPQTPRKATALAPASARNTPKTPLSARKTPRSTRRGDEDVGEPPEWVMPTIRAITKAFDYPSAVPHVYTGVETIFPLLVRMSAAAAETPSKRPRRTTTALPASSEDVTDARVLSLIVILFLFVFAKMTDVHVTPEQYKEWREEAINTIQGLPAGQNTSFEEVLDETVQMMPMATEEGWMQMEWLKNVKHQESVDGMEGIEMTDSMAHPGTAKSKLSRSGGSDYIGLGTMMQDATDYLGERQQEDYEKWKARIMARVQEVEAA</sequence>
<dbReference type="Pfam" id="PF05460">
    <property type="entry name" value="ORC6"/>
    <property type="match status" value="1"/>
</dbReference>
<dbReference type="OrthoDB" id="5367324at2759"/>
<protein>
    <recommendedName>
        <fullName evidence="7">ORC6 first cyclin-like domain-containing protein</fullName>
    </recommendedName>
</protein>
<evidence type="ECO:0000313" key="8">
    <source>
        <dbReference type="EMBL" id="KAF1944532.1"/>
    </source>
</evidence>
<evidence type="ECO:0000256" key="1">
    <source>
        <dbReference type="ARBA" id="ARBA00004123"/>
    </source>
</evidence>
<feature type="compositionally biased region" description="Low complexity" evidence="6">
    <location>
        <begin position="95"/>
        <end position="107"/>
    </location>
</feature>
<keyword evidence="4" id="KW-0238">DNA-binding</keyword>
<proteinExistence type="inferred from homology"/>
<evidence type="ECO:0000256" key="5">
    <source>
        <dbReference type="ARBA" id="ARBA00023242"/>
    </source>
</evidence>
<reference evidence="8" key="1">
    <citation type="journal article" date="2020" name="Stud. Mycol.">
        <title>101 Dothideomycetes genomes: a test case for predicting lifestyles and emergence of pathogens.</title>
        <authorList>
            <person name="Haridas S."/>
            <person name="Albert R."/>
            <person name="Binder M."/>
            <person name="Bloem J."/>
            <person name="Labutti K."/>
            <person name="Salamov A."/>
            <person name="Andreopoulos B."/>
            <person name="Baker S."/>
            <person name="Barry K."/>
            <person name="Bills G."/>
            <person name="Bluhm B."/>
            <person name="Cannon C."/>
            <person name="Castanera R."/>
            <person name="Culley D."/>
            <person name="Daum C."/>
            <person name="Ezra D."/>
            <person name="Gonzalez J."/>
            <person name="Henrissat B."/>
            <person name="Kuo A."/>
            <person name="Liang C."/>
            <person name="Lipzen A."/>
            <person name="Lutzoni F."/>
            <person name="Magnuson J."/>
            <person name="Mondo S."/>
            <person name="Nolan M."/>
            <person name="Ohm R."/>
            <person name="Pangilinan J."/>
            <person name="Park H.-J."/>
            <person name="Ramirez L."/>
            <person name="Alfaro M."/>
            <person name="Sun H."/>
            <person name="Tritt A."/>
            <person name="Yoshinaga Y."/>
            <person name="Zwiers L.-H."/>
            <person name="Turgeon B."/>
            <person name="Goodwin S."/>
            <person name="Spatafora J."/>
            <person name="Crous P."/>
            <person name="Grigoriev I."/>
        </authorList>
    </citation>
    <scope>NUCLEOTIDE SEQUENCE</scope>
    <source>
        <strain evidence="8">CBS 161.51</strain>
    </source>
</reference>
<feature type="region of interest" description="Disordered" evidence="6">
    <location>
        <begin position="95"/>
        <end position="145"/>
    </location>
</feature>
<accession>A0A6A5SXT0</accession>
<dbReference type="AlphaFoldDB" id="A0A6A5SXT0"/>
<dbReference type="InterPro" id="IPR008721">
    <property type="entry name" value="ORC6_cyclin_first"/>
</dbReference>
<comment type="subcellular location">
    <subcellularLocation>
        <location evidence="1">Nucleus</location>
    </subcellularLocation>
</comment>
<dbReference type="Proteomes" id="UP000800038">
    <property type="component" value="Unassembled WGS sequence"/>
</dbReference>
<comment type="similarity">
    <text evidence="2">Belongs to the ORC6 family.</text>
</comment>
<organism evidence="8 9">
    <name type="scientific">Clathrospora elynae</name>
    <dbReference type="NCBI Taxonomy" id="706981"/>
    <lineage>
        <taxon>Eukaryota</taxon>
        <taxon>Fungi</taxon>
        <taxon>Dikarya</taxon>
        <taxon>Ascomycota</taxon>
        <taxon>Pezizomycotina</taxon>
        <taxon>Dothideomycetes</taxon>
        <taxon>Pleosporomycetidae</taxon>
        <taxon>Pleosporales</taxon>
        <taxon>Diademaceae</taxon>
        <taxon>Clathrospora</taxon>
    </lineage>
</organism>
<dbReference type="EMBL" id="ML976016">
    <property type="protein sequence ID" value="KAF1944532.1"/>
    <property type="molecule type" value="Genomic_DNA"/>
</dbReference>
<name>A0A6A5SXT0_9PLEO</name>